<dbReference type="SUPFAM" id="SSF51735">
    <property type="entry name" value="NAD(P)-binding Rossmann-fold domains"/>
    <property type="match status" value="1"/>
</dbReference>
<dbReference type="InterPro" id="IPR036291">
    <property type="entry name" value="NAD(P)-bd_dom_sf"/>
</dbReference>
<dbReference type="Pfam" id="PF13602">
    <property type="entry name" value="ADH_zinc_N_2"/>
    <property type="match status" value="1"/>
</dbReference>
<dbReference type="Proteomes" id="UP000602004">
    <property type="component" value="Unassembled WGS sequence"/>
</dbReference>
<dbReference type="EMBL" id="BMHL01000002">
    <property type="protein sequence ID" value="GGC28911.1"/>
    <property type="molecule type" value="Genomic_DNA"/>
</dbReference>
<dbReference type="Gene3D" id="3.90.180.10">
    <property type="entry name" value="Medium-chain alcohol dehydrogenases, catalytic domain"/>
    <property type="match status" value="1"/>
</dbReference>
<accession>A0ABQ1LTU7</accession>
<gene>
    <name evidence="1" type="ORF">GCM10011400_14530</name>
</gene>
<sequence>MITSSSDEKLKRASSLGANDLVNYAKHPEWDEEVLRVTEGKGVTHVLEIGGPDTFPKSLKVLAAGGTIAQIGVITGFGPTANLMRLQSINANIIGISVGSRSHLEATLDFVTEKHIQPVIDKKFAFEDVPAAFDYLRSGSHFGKIVVEI</sequence>
<dbReference type="PANTHER" id="PTHR45033:SF2">
    <property type="entry name" value="ZINC-TYPE ALCOHOL DEHYDROGENASE-LIKE PROTEIN C1773.06C"/>
    <property type="match status" value="1"/>
</dbReference>
<proteinExistence type="predicted"/>
<evidence type="ECO:0000313" key="2">
    <source>
        <dbReference type="Proteomes" id="UP000602004"/>
    </source>
</evidence>
<evidence type="ECO:0008006" key="3">
    <source>
        <dbReference type="Google" id="ProtNLM"/>
    </source>
</evidence>
<dbReference type="InterPro" id="IPR052711">
    <property type="entry name" value="Zinc_ADH-like"/>
</dbReference>
<evidence type="ECO:0000313" key="1">
    <source>
        <dbReference type="EMBL" id="GGC28911.1"/>
    </source>
</evidence>
<name>A0ABQ1LTU7_9BURK</name>
<reference evidence="2" key="1">
    <citation type="journal article" date="2019" name="Int. J. Syst. Evol. Microbiol.">
        <title>The Global Catalogue of Microorganisms (GCM) 10K type strain sequencing project: providing services to taxonomists for standard genome sequencing and annotation.</title>
        <authorList>
            <consortium name="The Broad Institute Genomics Platform"/>
            <consortium name="The Broad Institute Genome Sequencing Center for Infectious Disease"/>
            <person name="Wu L."/>
            <person name="Ma J."/>
        </authorList>
    </citation>
    <scope>NUCLEOTIDE SEQUENCE [LARGE SCALE GENOMIC DNA]</scope>
    <source>
        <strain evidence="2">CGMCC 1.15103</strain>
    </source>
</reference>
<comment type="caution">
    <text evidence="1">The sequence shown here is derived from an EMBL/GenBank/DDBJ whole genome shotgun (WGS) entry which is preliminary data.</text>
</comment>
<keyword evidence="2" id="KW-1185">Reference proteome</keyword>
<dbReference type="Gene3D" id="3.40.50.720">
    <property type="entry name" value="NAD(P)-binding Rossmann-like Domain"/>
    <property type="match status" value="1"/>
</dbReference>
<protein>
    <recommendedName>
        <fullName evidence="3">Alcohol dehydrogenase</fullName>
    </recommendedName>
</protein>
<dbReference type="PANTHER" id="PTHR45033">
    <property type="match status" value="1"/>
</dbReference>
<organism evidence="1 2">
    <name type="scientific">Paraburkholderia caffeinilytica</name>
    <dbReference type="NCBI Taxonomy" id="1761016"/>
    <lineage>
        <taxon>Bacteria</taxon>
        <taxon>Pseudomonadati</taxon>
        <taxon>Pseudomonadota</taxon>
        <taxon>Betaproteobacteria</taxon>
        <taxon>Burkholderiales</taxon>
        <taxon>Burkholderiaceae</taxon>
        <taxon>Paraburkholderia</taxon>
    </lineage>
</organism>